<evidence type="ECO:0000256" key="6">
    <source>
        <dbReference type="ARBA" id="ARBA00022989"/>
    </source>
</evidence>
<evidence type="ECO:0000256" key="3">
    <source>
        <dbReference type="ARBA" id="ARBA00022692"/>
    </source>
</evidence>
<organism evidence="10 11">
    <name type="scientific">Dovyalis caffra</name>
    <dbReference type="NCBI Taxonomy" id="77055"/>
    <lineage>
        <taxon>Eukaryota</taxon>
        <taxon>Viridiplantae</taxon>
        <taxon>Streptophyta</taxon>
        <taxon>Embryophyta</taxon>
        <taxon>Tracheophyta</taxon>
        <taxon>Spermatophyta</taxon>
        <taxon>Magnoliopsida</taxon>
        <taxon>eudicotyledons</taxon>
        <taxon>Gunneridae</taxon>
        <taxon>Pentapetalae</taxon>
        <taxon>rosids</taxon>
        <taxon>fabids</taxon>
        <taxon>Malpighiales</taxon>
        <taxon>Salicaceae</taxon>
        <taxon>Flacourtieae</taxon>
        <taxon>Dovyalis</taxon>
    </lineage>
</organism>
<dbReference type="InterPro" id="IPR032675">
    <property type="entry name" value="LRR_dom_sf"/>
</dbReference>
<dbReference type="SUPFAM" id="SSF52058">
    <property type="entry name" value="L domain-like"/>
    <property type="match status" value="1"/>
</dbReference>
<keyword evidence="6" id="KW-1133">Transmembrane helix</keyword>
<protein>
    <submittedName>
        <fullName evidence="10">Uncharacterized protein</fullName>
    </submittedName>
</protein>
<evidence type="ECO:0000256" key="8">
    <source>
        <dbReference type="ARBA" id="ARBA00023170"/>
    </source>
</evidence>
<keyword evidence="8" id="KW-0675">Receptor</keyword>
<gene>
    <name evidence="10" type="ORF">DCAF_LOCUS17722</name>
</gene>
<dbReference type="EMBL" id="CAWUPB010001161">
    <property type="protein sequence ID" value="CAK7344299.1"/>
    <property type="molecule type" value="Genomic_DNA"/>
</dbReference>
<evidence type="ECO:0000256" key="9">
    <source>
        <dbReference type="ARBA" id="ARBA00023180"/>
    </source>
</evidence>
<evidence type="ECO:0000256" key="4">
    <source>
        <dbReference type="ARBA" id="ARBA00022729"/>
    </source>
</evidence>
<evidence type="ECO:0000313" key="11">
    <source>
        <dbReference type="Proteomes" id="UP001314170"/>
    </source>
</evidence>
<dbReference type="PANTHER" id="PTHR47986">
    <property type="entry name" value="OSJNBA0070M12.3 PROTEIN"/>
    <property type="match status" value="1"/>
</dbReference>
<dbReference type="AlphaFoldDB" id="A0AAV1S1V3"/>
<keyword evidence="7" id="KW-0472">Membrane</keyword>
<sequence length="262" mass="28406">MLKLANTLGPLPTSWNKTSSNNFCISWHWLDCDSSGRVIDINLVDQHLTGTLPPELSNLTELKSLHLKIDLAECTGPEFFTASHSNITGSIPDILGSFSNLQKMQLSSTTGQMEGLIGTIDVLTSMSQLSLQVELQGVGVSCDQQVTTLLEIAGALGYPVNLSDNWKGNNACDWAYWTCPIPDSLTKLMQLNILDVSNNNLSGKVLKFRPPLKLTIKPGKALLEMGMDTGVGKNPDTNATEETDAKKAGVCLPVMLFLPFLL</sequence>
<dbReference type="InterPro" id="IPR052422">
    <property type="entry name" value="Auxin_Ser/Thr_Kinase"/>
</dbReference>
<keyword evidence="5" id="KW-0677">Repeat</keyword>
<evidence type="ECO:0000256" key="2">
    <source>
        <dbReference type="ARBA" id="ARBA00022614"/>
    </source>
</evidence>
<keyword evidence="4" id="KW-0732">Signal</keyword>
<dbReference type="Gene3D" id="3.80.10.10">
    <property type="entry name" value="Ribonuclease Inhibitor"/>
    <property type="match status" value="2"/>
</dbReference>
<proteinExistence type="predicted"/>
<reference evidence="10 11" key="1">
    <citation type="submission" date="2024-01" db="EMBL/GenBank/DDBJ databases">
        <authorList>
            <person name="Waweru B."/>
        </authorList>
    </citation>
    <scope>NUCLEOTIDE SEQUENCE [LARGE SCALE GENOMIC DNA]</scope>
</reference>
<evidence type="ECO:0000256" key="1">
    <source>
        <dbReference type="ARBA" id="ARBA00004167"/>
    </source>
</evidence>
<keyword evidence="2" id="KW-0433">Leucine-rich repeat</keyword>
<name>A0AAV1S1V3_9ROSI</name>
<keyword evidence="3" id="KW-0812">Transmembrane</keyword>
<evidence type="ECO:0000256" key="7">
    <source>
        <dbReference type="ARBA" id="ARBA00023136"/>
    </source>
</evidence>
<evidence type="ECO:0000313" key="10">
    <source>
        <dbReference type="EMBL" id="CAK7344299.1"/>
    </source>
</evidence>
<keyword evidence="11" id="KW-1185">Reference proteome</keyword>
<dbReference type="GO" id="GO:0016020">
    <property type="term" value="C:membrane"/>
    <property type="evidence" value="ECO:0007669"/>
    <property type="project" value="UniProtKB-SubCell"/>
</dbReference>
<evidence type="ECO:0000256" key="5">
    <source>
        <dbReference type="ARBA" id="ARBA00022737"/>
    </source>
</evidence>
<keyword evidence="9" id="KW-0325">Glycoprotein</keyword>
<accession>A0AAV1S1V3</accession>
<comment type="subcellular location">
    <subcellularLocation>
        <location evidence="1">Membrane</location>
        <topology evidence="1">Single-pass membrane protein</topology>
    </subcellularLocation>
</comment>
<dbReference type="Proteomes" id="UP001314170">
    <property type="component" value="Unassembled WGS sequence"/>
</dbReference>
<dbReference type="PANTHER" id="PTHR47986:SF10">
    <property type="entry name" value="RECEPTOR-LIKE KINASE TMK4"/>
    <property type="match status" value="1"/>
</dbReference>
<comment type="caution">
    <text evidence="10">The sequence shown here is derived from an EMBL/GenBank/DDBJ whole genome shotgun (WGS) entry which is preliminary data.</text>
</comment>